<accession>A0AAD7YWZ5</accession>
<feature type="domain" description="Insulin-like" evidence="6">
    <location>
        <begin position="24"/>
        <end position="98"/>
    </location>
</feature>
<protein>
    <recommendedName>
        <fullName evidence="6">Insulin-like domain-containing protein</fullName>
    </recommendedName>
</protein>
<keyword evidence="3 5" id="KW-0732">Signal</keyword>
<comment type="similarity">
    <text evidence="1 4">Belongs to the insulin family.</text>
</comment>
<evidence type="ECO:0000259" key="6">
    <source>
        <dbReference type="SMART" id="SM00078"/>
    </source>
</evidence>
<comment type="caution">
    <text evidence="9">The sequence shown here is derived from an EMBL/GenBank/DDBJ whole genome shotgun (WGS) entry which is preliminary data.</text>
</comment>
<dbReference type="EMBL" id="JARGEI010000004">
    <property type="protein sequence ID" value="KAJ8732444.1"/>
    <property type="molecule type" value="Genomic_DNA"/>
</dbReference>
<organism evidence="9 10">
    <name type="scientific">Mythimna separata</name>
    <name type="common">Oriental armyworm</name>
    <name type="synonym">Pseudaletia separata</name>
    <dbReference type="NCBI Taxonomy" id="271217"/>
    <lineage>
        <taxon>Eukaryota</taxon>
        <taxon>Metazoa</taxon>
        <taxon>Ecdysozoa</taxon>
        <taxon>Arthropoda</taxon>
        <taxon>Hexapoda</taxon>
        <taxon>Insecta</taxon>
        <taxon>Pterygota</taxon>
        <taxon>Neoptera</taxon>
        <taxon>Endopterygota</taxon>
        <taxon>Lepidoptera</taxon>
        <taxon>Glossata</taxon>
        <taxon>Ditrysia</taxon>
        <taxon>Noctuoidea</taxon>
        <taxon>Noctuidae</taxon>
        <taxon>Noctuinae</taxon>
        <taxon>Hadenini</taxon>
        <taxon>Mythimna</taxon>
    </lineage>
</organism>
<dbReference type="InterPro" id="IPR022352">
    <property type="entry name" value="Ins/IGF/rlx"/>
</dbReference>
<keyword evidence="2" id="KW-0165">Cleavage on pair of basic residues</keyword>
<gene>
    <name evidence="7" type="ORF">PYW07_015040</name>
    <name evidence="8" type="ORF">PYW07_015041</name>
    <name evidence="9" type="ORF">PYW07_015043</name>
</gene>
<dbReference type="SMART" id="SM00078">
    <property type="entry name" value="IlGF"/>
    <property type="match status" value="1"/>
</dbReference>
<evidence type="ECO:0000313" key="10">
    <source>
        <dbReference type="Proteomes" id="UP001231518"/>
    </source>
</evidence>
<sequence>MKLTLVLIFVVACSWCCEAQNGASYYCGRRLSQVLAALCWGAEEKRSASWWGPEERRPGGWWARGDAARALGGVRGKRGLADECCDKPCTVDELLTYC</sequence>
<dbReference type="GO" id="GO:0005179">
    <property type="term" value="F:hormone activity"/>
    <property type="evidence" value="ECO:0007669"/>
    <property type="project" value="InterPro"/>
</dbReference>
<dbReference type="EMBL" id="JARGEI010000004">
    <property type="protein sequence ID" value="KAJ8732441.1"/>
    <property type="molecule type" value="Genomic_DNA"/>
</dbReference>
<evidence type="ECO:0000313" key="8">
    <source>
        <dbReference type="EMBL" id="KAJ8732442.1"/>
    </source>
</evidence>
<feature type="chain" id="PRO_5042442094" description="Insulin-like domain-containing protein" evidence="5">
    <location>
        <begin position="20"/>
        <end position="98"/>
    </location>
</feature>
<dbReference type="Proteomes" id="UP001231518">
    <property type="component" value="Chromosome 6"/>
</dbReference>
<dbReference type="AlphaFoldDB" id="A0AAD7YWZ5"/>
<dbReference type="PRINTS" id="PR00276">
    <property type="entry name" value="INSULINFAMLY"/>
</dbReference>
<keyword evidence="4" id="KW-0964">Secreted</keyword>
<dbReference type="InterPro" id="IPR036438">
    <property type="entry name" value="Insulin-like_sf"/>
</dbReference>
<evidence type="ECO:0000256" key="1">
    <source>
        <dbReference type="ARBA" id="ARBA00009034"/>
    </source>
</evidence>
<dbReference type="InterPro" id="IPR016179">
    <property type="entry name" value="Insulin-like"/>
</dbReference>
<evidence type="ECO:0000256" key="2">
    <source>
        <dbReference type="ARBA" id="ARBA00022685"/>
    </source>
</evidence>
<keyword evidence="10" id="KW-1185">Reference proteome</keyword>
<name>A0AAD7YWZ5_MYTSE</name>
<dbReference type="EMBL" id="JARGEI010000004">
    <property type="protein sequence ID" value="KAJ8732442.1"/>
    <property type="molecule type" value="Genomic_DNA"/>
</dbReference>
<evidence type="ECO:0000313" key="9">
    <source>
        <dbReference type="EMBL" id="KAJ8732444.1"/>
    </source>
</evidence>
<evidence type="ECO:0000256" key="5">
    <source>
        <dbReference type="SAM" id="SignalP"/>
    </source>
</evidence>
<dbReference type="Pfam" id="PF00049">
    <property type="entry name" value="Insulin"/>
    <property type="match status" value="1"/>
</dbReference>
<dbReference type="Gene3D" id="1.10.100.10">
    <property type="entry name" value="Insulin-like"/>
    <property type="match status" value="1"/>
</dbReference>
<proteinExistence type="inferred from homology"/>
<dbReference type="SUPFAM" id="SSF56994">
    <property type="entry name" value="Insulin-like"/>
    <property type="match status" value="1"/>
</dbReference>
<dbReference type="GO" id="GO:0005576">
    <property type="term" value="C:extracellular region"/>
    <property type="evidence" value="ECO:0007669"/>
    <property type="project" value="UniProtKB-SubCell"/>
</dbReference>
<dbReference type="CDD" id="cd04366">
    <property type="entry name" value="IlGF_insulin_bombyxin_like"/>
    <property type="match status" value="1"/>
</dbReference>
<feature type="signal peptide" evidence="5">
    <location>
        <begin position="1"/>
        <end position="19"/>
    </location>
</feature>
<reference evidence="9" key="1">
    <citation type="submission" date="2023-03" db="EMBL/GenBank/DDBJ databases">
        <title>Chromosome-level genomes of two armyworms, Mythimna separata and Mythimna loreyi, provide insights into the biosynthesis and reception of sex pheromones.</title>
        <authorList>
            <person name="Zhao H."/>
        </authorList>
    </citation>
    <scope>NUCLEOTIDE SEQUENCE</scope>
    <source>
        <strain evidence="9">BeijingLab</strain>
        <tissue evidence="9">Pupa</tissue>
    </source>
</reference>
<evidence type="ECO:0000256" key="4">
    <source>
        <dbReference type="RuleBase" id="RU000406"/>
    </source>
</evidence>
<dbReference type="InterPro" id="IPR022353">
    <property type="entry name" value="Insulin_CS"/>
</dbReference>
<evidence type="ECO:0000313" key="7">
    <source>
        <dbReference type="EMBL" id="KAJ8732441.1"/>
    </source>
</evidence>
<dbReference type="PROSITE" id="PS00262">
    <property type="entry name" value="INSULIN"/>
    <property type="match status" value="1"/>
</dbReference>
<evidence type="ECO:0000256" key="3">
    <source>
        <dbReference type="ARBA" id="ARBA00022729"/>
    </source>
</evidence>
<comment type="subcellular location">
    <subcellularLocation>
        <location evidence="4">Secreted</location>
    </subcellularLocation>
</comment>